<accession>A0A2R8BMP7</accession>
<evidence type="ECO:0000256" key="1">
    <source>
        <dbReference type="ARBA" id="ARBA00023002"/>
    </source>
</evidence>
<dbReference type="Proteomes" id="UP000244924">
    <property type="component" value="Unassembled WGS sequence"/>
</dbReference>
<dbReference type="PRINTS" id="PR00078">
    <property type="entry name" value="G3PDHDRGNASE"/>
</dbReference>
<evidence type="ECO:0000313" key="4">
    <source>
        <dbReference type="EMBL" id="SPH24714.1"/>
    </source>
</evidence>
<dbReference type="EC" id="1.2.1.12" evidence="4"/>
<evidence type="ECO:0000256" key="2">
    <source>
        <dbReference type="SAM" id="MobiDB-lite"/>
    </source>
</evidence>
<sequence>MIHEAIGIRYGSITTTTGSTTAITLIYLELKGQLNGLAVRVPLRNAAITDCVFEVELATDAEEVNALFKVAAEGSLKRILRYEVRPLVSADNTNDTRSSIVNARHDDGGERHAGKGLCLVPQ</sequence>
<dbReference type="InterPro" id="IPR052978">
    <property type="entry name" value="GAP_dehydrogenase"/>
</dbReference>
<dbReference type="AlphaFoldDB" id="A0A2R8BMP7"/>
<evidence type="ECO:0000259" key="3">
    <source>
        <dbReference type="Pfam" id="PF02800"/>
    </source>
</evidence>
<dbReference type="GO" id="GO:0004365">
    <property type="term" value="F:glyceraldehyde-3-phosphate dehydrogenase (NAD+) (phosphorylating) activity"/>
    <property type="evidence" value="ECO:0007669"/>
    <property type="project" value="UniProtKB-EC"/>
</dbReference>
<name>A0A2R8BMP7_9RHOB</name>
<dbReference type="Pfam" id="PF02800">
    <property type="entry name" value="Gp_dh_C"/>
    <property type="match status" value="1"/>
</dbReference>
<organism evidence="4 5">
    <name type="scientific">Albidovulum aquaemixtae</name>
    <dbReference type="NCBI Taxonomy" id="1542388"/>
    <lineage>
        <taxon>Bacteria</taxon>
        <taxon>Pseudomonadati</taxon>
        <taxon>Pseudomonadota</taxon>
        <taxon>Alphaproteobacteria</taxon>
        <taxon>Rhodobacterales</taxon>
        <taxon>Paracoccaceae</taxon>
        <taxon>Albidovulum</taxon>
    </lineage>
</organism>
<dbReference type="InterPro" id="IPR020831">
    <property type="entry name" value="GlycerAld/Erythrose_P_DH"/>
</dbReference>
<reference evidence="4 5" key="1">
    <citation type="submission" date="2018-03" db="EMBL/GenBank/DDBJ databases">
        <authorList>
            <person name="Keele B.F."/>
        </authorList>
    </citation>
    <scope>NUCLEOTIDE SEQUENCE [LARGE SCALE GENOMIC DNA]</scope>
    <source>
        <strain evidence="4 5">CECT 8626</strain>
    </source>
</reference>
<feature type="domain" description="Glyceraldehyde 3-phosphate dehydrogenase catalytic" evidence="3">
    <location>
        <begin position="12"/>
        <end position="104"/>
    </location>
</feature>
<dbReference type="PANTHER" id="PTHR42955">
    <property type="entry name" value="GLYCERALDEHYDE-3-PHOSPHATE DEHYDROGENASE"/>
    <property type="match status" value="1"/>
</dbReference>
<dbReference type="InterPro" id="IPR020829">
    <property type="entry name" value="GlycerAld_3-P_DH_cat"/>
</dbReference>
<dbReference type="Gene3D" id="3.30.360.10">
    <property type="entry name" value="Dihydrodipicolinate Reductase, domain 2"/>
    <property type="match status" value="1"/>
</dbReference>
<feature type="compositionally biased region" description="Basic and acidic residues" evidence="2">
    <location>
        <begin position="103"/>
        <end position="113"/>
    </location>
</feature>
<gene>
    <name evidence="4" type="primary">gap3</name>
    <name evidence="4" type="ORF">DEA8626_03752</name>
</gene>
<proteinExistence type="predicted"/>
<evidence type="ECO:0000313" key="5">
    <source>
        <dbReference type="Proteomes" id="UP000244924"/>
    </source>
</evidence>
<dbReference type="EMBL" id="OMOQ01000004">
    <property type="protein sequence ID" value="SPH24714.1"/>
    <property type="molecule type" value="Genomic_DNA"/>
</dbReference>
<feature type="region of interest" description="Disordered" evidence="2">
    <location>
        <begin position="102"/>
        <end position="122"/>
    </location>
</feature>
<dbReference type="PANTHER" id="PTHR42955:SF1">
    <property type="entry name" value="GLYCERALDEHYDE-3-PHOSPHATE DEHYDROGENASE"/>
    <property type="match status" value="1"/>
</dbReference>
<dbReference type="SUPFAM" id="SSF55347">
    <property type="entry name" value="Glyceraldehyde-3-phosphate dehydrogenase-like, C-terminal domain"/>
    <property type="match status" value="1"/>
</dbReference>
<keyword evidence="5" id="KW-1185">Reference proteome</keyword>
<protein>
    <submittedName>
        <fullName evidence="4">Glyceraldehyde-3-phosphate dehydrogenase 3</fullName>
        <ecNumber evidence="4">1.2.1.12</ecNumber>
    </submittedName>
</protein>
<keyword evidence="1 4" id="KW-0560">Oxidoreductase</keyword>